<dbReference type="PANTHER" id="PTHR34983:SF1">
    <property type="entry name" value="ARABINOGALACTAN ENDO-BETA-1,4-GALACTANASE A"/>
    <property type="match status" value="1"/>
</dbReference>
<sequence length="357" mass="38721">MLSLPLLPLLSIPLVSGALVSGALTHKGADLSSLLTLEKSGQTYKNLAGEPQALETILADNGANSVRQRIWVNPADGVYDLEYNVELAKRVQGAGMSVYLDLHYSDTWADPENQDTPAGWPTDDIEALTWQVYNYTTEVCNTFATNNIDVSIISIGNEIRNGLLWPLGTTDQPGNIARILHSGAWGVKDSDLASGSSPPQIMIHLDNGWDWAAQEWFYDAILNADTEFKEADFDLIGVSFYPFYNEDATLSSLEDSLTQLRQKYAKDVVVVETDWPVSCPSPEIAFPADLADIEFSSEGQTAFMEKLAGVVAGAGGVGVYYWEPGWVGNGGLGSSCEDNLMVEWDGGGVRGSYYVVG</sequence>
<dbReference type="GeneID" id="36546366"/>
<dbReference type="GO" id="GO:0031218">
    <property type="term" value="F:arabinogalactan endo-1,4-beta-galactosidase activity"/>
    <property type="evidence" value="ECO:0007669"/>
    <property type="project" value="UniProtKB-EC"/>
</dbReference>
<dbReference type="SUPFAM" id="SSF51445">
    <property type="entry name" value="(Trans)glycosidases"/>
    <property type="match status" value="1"/>
</dbReference>
<dbReference type="InterPro" id="IPR011683">
    <property type="entry name" value="Glyco_hydro_53"/>
</dbReference>
<dbReference type="FunFam" id="3.20.20.80:FF:000077">
    <property type="entry name" value="Arabinogalactan endo-beta-1,4-galactanase"/>
    <property type="match status" value="1"/>
</dbReference>
<evidence type="ECO:0000256" key="4">
    <source>
        <dbReference type="ARBA" id="ARBA00022801"/>
    </source>
</evidence>
<dbReference type="EMBL" id="MSFM01000006">
    <property type="protein sequence ID" value="PKY04062.1"/>
    <property type="molecule type" value="Genomic_DNA"/>
</dbReference>
<evidence type="ECO:0000256" key="3">
    <source>
        <dbReference type="ARBA" id="ARBA00012556"/>
    </source>
</evidence>
<comment type="caution">
    <text evidence="7">The sequence shown here is derived from an EMBL/GenBank/DDBJ whole genome shotgun (WGS) entry which is preliminary data.</text>
</comment>
<dbReference type="VEuPathDB" id="FungiDB:P168DRAFT_304415"/>
<dbReference type="Proteomes" id="UP000234254">
    <property type="component" value="Unassembled WGS sequence"/>
</dbReference>
<accession>A0A2I1D2E6</accession>
<keyword evidence="4 6" id="KW-0378">Hydrolase</keyword>
<protein>
    <recommendedName>
        <fullName evidence="3 6">Arabinogalactan endo-beta-1,4-galactanase</fullName>
        <ecNumber evidence="3 6">3.2.1.89</ecNumber>
    </recommendedName>
</protein>
<dbReference type="Gene3D" id="3.20.20.80">
    <property type="entry name" value="Glycosidases"/>
    <property type="match status" value="1"/>
</dbReference>
<dbReference type="Pfam" id="PF07745">
    <property type="entry name" value="Glyco_hydro_53"/>
    <property type="match status" value="1"/>
</dbReference>
<evidence type="ECO:0000256" key="1">
    <source>
        <dbReference type="ARBA" id="ARBA00001695"/>
    </source>
</evidence>
<feature type="chain" id="PRO_5013985471" description="Arabinogalactan endo-beta-1,4-galactanase" evidence="6">
    <location>
        <begin position="18"/>
        <end position="357"/>
    </location>
</feature>
<dbReference type="PANTHER" id="PTHR34983">
    <property type="entry name" value="ARABINOGALACTAN ENDO-BETA-1,4-GALACTANASE A"/>
    <property type="match status" value="1"/>
</dbReference>
<evidence type="ECO:0000313" key="8">
    <source>
        <dbReference type="Proteomes" id="UP000234254"/>
    </source>
</evidence>
<dbReference type="GO" id="GO:0045490">
    <property type="term" value="P:pectin catabolic process"/>
    <property type="evidence" value="ECO:0007669"/>
    <property type="project" value="TreeGrafter"/>
</dbReference>
<proteinExistence type="inferred from homology"/>
<keyword evidence="6" id="KW-0732">Signal</keyword>
<evidence type="ECO:0000313" key="7">
    <source>
        <dbReference type="EMBL" id="PKY04062.1"/>
    </source>
</evidence>
<comment type="similarity">
    <text evidence="2 6">Belongs to the glycosyl hydrolase 53 family.</text>
</comment>
<keyword evidence="5 6" id="KW-0326">Glycosidase</keyword>
<dbReference type="AlphaFoldDB" id="A0A2I1D2E6"/>
<gene>
    <name evidence="7" type="ORF">P168DRAFT_304415</name>
</gene>
<dbReference type="RefSeq" id="XP_024692656.1">
    <property type="nucleotide sequence ID" value="XM_024838842.1"/>
</dbReference>
<dbReference type="OrthoDB" id="110914at2759"/>
<evidence type="ECO:0000256" key="5">
    <source>
        <dbReference type="ARBA" id="ARBA00023295"/>
    </source>
</evidence>
<keyword evidence="8" id="KW-1185">Reference proteome</keyword>
<feature type="signal peptide" evidence="6">
    <location>
        <begin position="1"/>
        <end position="17"/>
    </location>
</feature>
<organism evidence="7 8">
    <name type="scientific">Aspergillus campestris (strain IBT 28561)</name>
    <dbReference type="NCBI Taxonomy" id="1392248"/>
    <lineage>
        <taxon>Eukaryota</taxon>
        <taxon>Fungi</taxon>
        <taxon>Dikarya</taxon>
        <taxon>Ascomycota</taxon>
        <taxon>Pezizomycotina</taxon>
        <taxon>Eurotiomycetes</taxon>
        <taxon>Eurotiomycetidae</taxon>
        <taxon>Eurotiales</taxon>
        <taxon>Aspergillaceae</taxon>
        <taxon>Aspergillus</taxon>
        <taxon>Aspergillus subgen. Circumdati</taxon>
    </lineage>
</organism>
<comment type="catalytic activity">
    <reaction evidence="1 6">
        <text>The enzyme specifically hydrolyzes (1-&gt;4)-beta-D-galactosidic linkages in type I arabinogalactans.</text>
        <dbReference type="EC" id="3.2.1.89"/>
    </reaction>
</comment>
<dbReference type="EC" id="3.2.1.89" evidence="3 6"/>
<evidence type="ECO:0000256" key="6">
    <source>
        <dbReference type="RuleBase" id="RU361192"/>
    </source>
</evidence>
<reference evidence="7" key="1">
    <citation type="submission" date="2016-12" db="EMBL/GenBank/DDBJ databases">
        <title>The genomes of Aspergillus section Nigri reveals drivers in fungal speciation.</title>
        <authorList>
            <consortium name="DOE Joint Genome Institute"/>
            <person name="Vesth T.C."/>
            <person name="Nybo J."/>
            <person name="Theobald S."/>
            <person name="Brandl J."/>
            <person name="Frisvad J.C."/>
            <person name="Nielsen K.F."/>
            <person name="Lyhne E.K."/>
            <person name="Kogle M.E."/>
            <person name="Kuo A."/>
            <person name="Riley R."/>
            <person name="Clum A."/>
            <person name="Nolan M."/>
            <person name="Lipzen A."/>
            <person name="Salamov A."/>
            <person name="Henrissat B."/>
            <person name="Wiebenga A."/>
            <person name="De vries R.P."/>
            <person name="Grigoriev I.V."/>
            <person name="Mortensen U.H."/>
            <person name="Andersen M.R."/>
            <person name="Baker S.E."/>
        </authorList>
    </citation>
    <scope>NUCLEOTIDE SEQUENCE</scope>
    <source>
        <strain evidence="7">IBT 28561</strain>
    </source>
</reference>
<name>A0A2I1D2E6_ASPC2</name>
<dbReference type="InterPro" id="IPR017853">
    <property type="entry name" value="GH"/>
</dbReference>
<evidence type="ECO:0000256" key="2">
    <source>
        <dbReference type="ARBA" id="ARBA00010687"/>
    </source>
</evidence>
<dbReference type="GO" id="GO:0015926">
    <property type="term" value="F:glucosidase activity"/>
    <property type="evidence" value="ECO:0007669"/>
    <property type="project" value="InterPro"/>
</dbReference>